<feature type="domain" description="DUF3097" evidence="3">
    <location>
        <begin position="31"/>
        <end position="89"/>
    </location>
</feature>
<evidence type="ECO:0000313" key="4">
    <source>
        <dbReference type="EMBL" id="CAB4549723.1"/>
    </source>
</evidence>
<name>A0A6J6CHS1_9ZZZZ</name>
<protein>
    <submittedName>
        <fullName evidence="4">Unannotated protein</fullName>
    </submittedName>
</protein>
<feature type="domain" description="DUF3097" evidence="2">
    <location>
        <begin position="118"/>
        <end position="274"/>
    </location>
</feature>
<sequence length="277" mass="29992">MAETPYRKGILSEPLDLDGDTPRSRRKPPVIAATPGLEVEVRGTHLWGVVVECDSSFVTLRDRQGRDHKIRLRDGAFDVKGRQVTLARPKASSTAAATRTASGSVAMPSAPARMARASRLLVEGVHDAELVEKVWGDDLRVEGVVVELLDGADNLQEIVRSFGPRSGRRLGVLLDHLVDDSKESRIAAGIDHPDVLVTGHPYVDIWAAVKPSVVGIAAWPDIPKGQPWKEGICAALGVDDPRLFWKKILNSVSSYADLQPPLVGAVEQLIDFVAEPS</sequence>
<feature type="region of interest" description="Disordered" evidence="1">
    <location>
        <begin position="1"/>
        <end position="29"/>
    </location>
</feature>
<dbReference type="Pfam" id="PF11296">
    <property type="entry name" value="DUF3097_C"/>
    <property type="match status" value="1"/>
</dbReference>
<dbReference type="InterPro" id="IPR053883">
    <property type="entry name" value="DUF3097_N"/>
</dbReference>
<evidence type="ECO:0000259" key="2">
    <source>
        <dbReference type="Pfam" id="PF11296"/>
    </source>
</evidence>
<reference evidence="4" key="1">
    <citation type="submission" date="2020-05" db="EMBL/GenBank/DDBJ databases">
        <authorList>
            <person name="Chiriac C."/>
            <person name="Salcher M."/>
            <person name="Ghai R."/>
            <person name="Kavagutti S V."/>
        </authorList>
    </citation>
    <scope>NUCLEOTIDE SEQUENCE</scope>
</reference>
<dbReference type="Pfam" id="PF22845">
    <property type="entry name" value="DUF3097_N"/>
    <property type="match status" value="1"/>
</dbReference>
<evidence type="ECO:0000256" key="1">
    <source>
        <dbReference type="SAM" id="MobiDB-lite"/>
    </source>
</evidence>
<evidence type="ECO:0000259" key="3">
    <source>
        <dbReference type="Pfam" id="PF22845"/>
    </source>
</evidence>
<accession>A0A6J6CHS1</accession>
<dbReference type="InterPro" id="IPR021447">
    <property type="entry name" value="DUF3097_C"/>
</dbReference>
<organism evidence="4">
    <name type="scientific">freshwater metagenome</name>
    <dbReference type="NCBI Taxonomy" id="449393"/>
    <lineage>
        <taxon>unclassified sequences</taxon>
        <taxon>metagenomes</taxon>
        <taxon>ecological metagenomes</taxon>
    </lineage>
</organism>
<proteinExistence type="predicted"/>
<gene>
    <name evidence="4" type="ORF">UFOPK1495_00768</name>
</gene>
<dbReference type="EMBL" id="CAEZSU010000068">
    <property type="protein sequence ID" value="CAB4549723.1"/>
    <property type="molecule type" value="Genomic_DNA"/>
</dbReference>
<dbReference type="AlphaFoldDB" id="A0A6J6CHS1"/>